<reference evidence="1 2" key="1">
    <citation type="submission" date="2014-12" db="EMBL/GenBank/DDBJ databases">
        <title>Draft genome sequences of 10 type strains of Lactococcus.</title>
        <authorList>
            <person name="Sun Z."/>
            <person name="Zhong Z."/>
            <person name="Liu W."/>
            <person name="Zhang W."/>
            <person name="Zhang H."/>
        </authorList>
    </citation>
    <scope>NUCLEOTIDE SEQUENCE [LARGE SCALE GENOMIC DNA]</scope>
    <source>
        <strain evidence="1 2">DSM 6634</strain>
    </source>
</reference>
<dbReference type="RefSeq" id="WP_096814780.1">
    <property type="nucleotide sequence ID" value="NZ_JXJW01000014.1"/>
</dbReference>
<protein>
    <submittedName>
        <fullName evidence="1">Uncharacterized protein</fullName>
    </submittedName>
</protein>
<organism evidence="1 2">
    <name type="scientific">Pseudolactococcus piscium</name>
    <dbReference type="NCBI Taxonomy" id="1364"/>
    <lineage>
        <taxon>Bacteria</taxon>
        <taxon>Bacillati</taxon>
        <taxon>Bacillota</taxon>
        <taxon>Bacilli</taxon>
        <taxon>Lactobacillales</taxon>
        <taxon>Streptococcaceae</taxon>
        <taxon>Pseudolactococcus</taxon>
    </lineage>
</organism>
<dbReference type="InterPro" id="IPR023145">
    <property type="entry name" value="YfbU_helix-hairpin_sf"/>
</dbReference>
<dbReference type="InterPro" id="IPR005587">
    <property type="entry name" value="UPF0304_YfbU"/>
</dbReference>
<dbReference type="EMBL" id="JXJW01000014">
    <property type="protein sequence ID" value="PCS05799.1"/>
    <property type="molecule type" value="Genomic_DNA"/>
</dbReference>
<dbReference type="SUPFAM" id="SSF116960">
    <property type="entry name" value="YfbU-like"/>
    <property type="match status" value="1"/>
</dbReference>
<accession>A0A2A5RX48</accession>
<gene>
    <name evidence="1" type="ORF">RU86_GL000554</name>
</gene>
<dbReference type="InterPro" id="IPR023146">
    <property type="entry name" value="YfbU_alpha-helical_sf"/>
</dbReference>
<name>A0A2A5RX48_9LACT</name>
<dbReference type="Gene3D" id="1.10.3190.10">
    <property type="entry name" value="yfbu gene product, domain 2"/>
    <property type="match status" value="1"/>
</dbReference>
<dbReference type="AlphaFoldDB" id="A0A2A5RX48"/>
<evidence type="ECO:0000313" key="2">
    <source>
        <dbReference type="Proteomes" id="UP000218282"/>
    </source>
</evidence>
<dbReference type="Pfam" id="PF03887">
    <property type="entry name" value="YfbU"/>
    <property type="match status" value="1"/>
</dbReference>
<evidence type="ECO:0000313" key="1">
    <source>
        <dbReference type="EMBL" id="PCS05799.1"/>
    </source>
</evidence>
<dbReference type="Proteomes" id="UP000218282">
    <property type="component" value="Unassembled WGS sequence"/>
</dbReference>
<proteinExistence type="predicted"/>
<sequence>MELSLFERQVLANQYDLLEKLSDDENDKEYYSQRKEIYELGFEGEYFEHVPYTDSLSKEDCKFVYRIINLYDDLYYEWNQNDEIKNGIDSYQITFSGFDANDDIGYKLYSYAKFLIKDQGKFHDTRKLFKSGEITLNSHGMGPGIDGYHEMIERKEDLFKKKIDGHKNEWSLEDIKYILGR</sequence>
<dbReference type="Gene3D" id="1.10.287.680">
    <property type="entry name" value="Helix hairpin bin"/>
    <property type="match status" value="1"/>
</dbReference>
<keyword evidence="2" id="KW-1185">Reference proteome</keyword>
<comment type="caution">
    <text evidence="1">The sequence shown here is derived from an EMBL/GenBank/DDBJ whole genome shotgun (WGS) entry which is preliminary data.</text>
</comment>